<evidence type="ECO:0000256" key="1">
    <source>
        <dbReference type="SAM" id="MobiDB-lite"/>
    </source>
</evidence>
<evidence type="ECO:0000313" key="2">
    <source>
        <dbReference type="EMBL" id="KAK3941961.1"/>
    </source>
</evidence>
<name>A0AAN6S6T2_9PEZI</name>
<protein>
    <submittedName>
        <fullName evidence="2">Uncharacterized protein</fullName>
    </submittedName>
</protein>
<sequence length="370" mass="41561">MADRKRKAEHSDLGPPAQRAGPSVPRPLASQPSVSRTLAAFATPHPSSLNGLIQKHGRERLYVKPIRWTARHLELLECHFEQQETPGTVQASHLPSSKKLDQVRNAGHAFLVANCTSAKLAAFRDLMKAHGILLPDRPDATANSSSPGQPCVPARRFLSFGFGKKNEPHYIDAVFMHPTTGCVSIGFLSYEALVMVRRLSVCGSTDKKPNPPVDRRREECFRRLEPASKWEDPYVVACLIALAQKECLRRAKEECPPVFEVYLIMTTFNTTRSLYVYTARVTRYFLDRFETPSRYTPSEGLVVSYYCIPLSALESTSVPRRTVAQYTITMERLLGVLRESKRECKSEDELNGGRRADRGGDNSPKQKELE</sequence>
<organism evidence="2 3">
    <name type="scientific">Diplogelasinospora grovesii</name>
    <dbReference type="NCBI Taxonomy" id="303347"/>
    <lineage>
        <taxon>Eukaryota</taxon>
        <taxon>Fungi</taxon>
        <taxon>Dikarya</taxon>
        <taxon>Ascomycota</taxon>
        <taxon>Pezizomycotina</taxon>
        <taxon>Sordariomycetes</taxon>
        <taxon>Sordariomycetidae</taxon>
        <taxon>Sordariales</taxon>
        <taxon>Diplogelasinosporaceae</taxon>
        <taxon>Diplogelasinospora</taxon>
    </lineage>
</organism>
<dbReference type="Proteomes" id="UP001303473">
    <property type="component" value="Unassembled WGS sequence"/>
</dbReference>
<accession>A0AAN6S6T2</accession>
<dbReference type="AlphaFoldDB" id="A0AAN6S6T2"/>
<proteinExistence type="predicted"/>
<keyword evidence="3" id="KW-1185">Reference proteome</keyword>
<comment type="caution">
    <text evidence="2">The sequence shown here is derived from an EMBL/GenBank/DDBJ whole genome shotgun (WGS) entry which is preliminary data.</text>
</comment>
<gene>
    <name evidence="2" type="ORF">QBC46DRAFT_352821</name>
</gene>
<feature type="region of interest" description="Disordered" evidence="1">
    <location>
        <begin position="342"/>
        <end position="370"/>
    </location>
</feature>
<dbReference type="EMBL" id="MU853778">
    <property type="protein sequence ID" value="KAK3941961.1"/>
    <property type="molecule type" value="Genomic_DNA"/>
</dbReference>
<reference evidence="3" key="1">
    <citation type="journal article" date="2023" name="Mol. Phylogenet. Evol.">
        <title>Genome-scale phylogeny and comparative genomics of the fungal order Sordariales.</title>
        <authorList>
            <person name="Hensen N."/>
            <person name="Bonometti L."/>
            <person name="Westerberg I."/>
            <person name="Brannstrom I.O."/>
            <person name="Guillou S."/>
            <person name="Cros-Aarteil S."/>
            <person name="Calhoun S."/>
            <person name="Haridas S."/>
            <person name="Kuo A."/>
            <person name="Mondo S."/>
            <person name="Pangilinan J."/>
            <person name="Riley R."/>
            <person name="LaButti K."/>
            <person name="Andreopoulos B."/>
            <person name="Lipzen A."/>
            <person name="Chen C."/>
            <person name="Yan M."/>
            <person name="Daum C."/>
            <person name="Ng V."/>
            <person name="Clum A."/>
            <person name="Steindorff A."/>
            <person name="Ohm R.A."/>
            <person name="Martin F."/>
            <person name="Silar P."/>
            <person name="Natvig D.O."/>
            <person name="Lalanne C."/>
            <person name="Gautier V."/>
            <person name="Ament-Velasquez S.L."/>
            <person name="Kruys A."/>
            <person name="Hutchinson M.I."/>
            <person name="Powell A.J."/>
            <person name="Barry K."/>
            <person name="Miller A.N."/>
            <person name="Grigoriev I.V."/>
            <person name="Debuchy R."/>
            <person name="Gladieux P."/>
            <person name="Hiltunen Thoren M."/>
            <person name="Johannesson H."/>
        </authorList>
    </citation>
    <scope>NUCLEOTIDE SEQUENCE [LARGE SCALE GENOMIC DNA]</scope>
    <source>
        <strain evidence="3">CBS 340.73</strain>
    </source>
</reference>
<feature type="region of interest" description="Disordered" evidence="1">
    <location>
        <begin position="1"/>
        <end position="34"/>
    </location>
</feature>
<evidence type="ECO:0000313" key="3">
    <source>
        <dbReference type="Proteomes" id="UP001303473"/>
    </source>
</evidence>